<dbReference type="AlphaFoldDB" id="A0AAP5EUY8"/>
<comment type="caution">
    <text evidence="2">The sequence shown here is derived from an EMBL/GenBank/DDBJ whole genome shotgun (WGS) entry which is preliminary data.</text>
</comment>
<evidence type="ECO:0000313" key="1">
    <source>
        <dbReference type="EMBL" id="MCX4145187.1"/>
    </source>
</evidence>
<dbReference type="EMBL" id="JAPKHW010000004">
    <property type="protein sequence ID" value="MCX4145187.1"/>
    <property type="molecule type" value="Genomic_DNA"/>
</dbReference>
<dbReference type="Proteomes" id="UP001209412">
    <property type="component" value="Unassembled WGS sequence"/>
</dbReference>
<evidence type="ECO:0000313" key="2">
    <source>
        <dbReference type="EMBL" id="MDQ6407017.1"/>
    </source>
</evidence>
<evidence type="ECO:0000313" key="3">
    <source>
        <dbReference type="Proteomes" id="UP001209412"/>
    </source>
</evidence>
<dbReference type="RefSeq" id="WP_166618183.1">
    <property type="nucleotide sequence ID" value="NZ_JAMXWF010000004.1"/>
</dbReference>
<organism evidence="2 4">
    <name type="scientific">Paraburkholderia madseniana</name>
    <dbReference type="NCBI Taxonomy" id="2599607"/>
    <lineage>
        <taxon>Bacteria</taxon>
        <taxon>Pseudomonadati</taxon>
        <taxon>Pseudomonadota</taxon>
        <taxon>Betaproteobacteria</taxon>
        <taxon>Burkholderiales</taxon>
        <taxon>Burkholderiaceae</taxon>
        <taxon>Paraburkholderia</taxon>
    </lineage>
</organism>
<gene>
    <name evidence="2" type="ORF">NIE36_07330</name>
    <name evidence="1" type="ORF">OSB80_07345</name>
</gene>
<evidence type="ECO:0000313" key="4">
    <source>
        <dbReference type="Proteomes" id="UP001242288"/>
    </source>
</evidence>
<accession>A0AAP5EUY8</accession>
<sequence>MNSNRVSLRSLVDKWLAPTLSMPARVTQIGRVLATHGRYVRLEGCISTGPLTIVFFRHEDGSWCVFPSVPASPSMSGRLFAN</sequence>
<name>A0AAP5EUY8_9BURK</name>
<protein>
    <submittedName>
        <fullName evidence="2">Uncharacterized protein</fullName>
    </submittedName>
</protein>
<keyword evidence="3" id="KW-1185">Reference proteome</keyword>
<dbReference type="Proteomes" id="UP001242288">
    <property type="component" value="Unassembled WGS sequence"/>
</dbReference>
<proteinExistence type="predicted"/>
<reference evidence="2" key="1">
    <citation type="submission" date="2022-06" db="EMBL/GenBank/DDBJ databases">
        <title>PHB producers.</title>
        <authorList>
            <person name="Besaury L."/>
        </authorList>
    </citation>
    <scope>NUCLEOTIDE SEQUENCE</scope>
    <source>
        <strain evidence="2 3">SEWS6</strain>
    </source>
</reference>
<dbReference type="EMBL" id="JAMXWF010000004">
    <property type="protein sequence ID" value="MDQ6407017.1"/>
    <property type="molecule type" value="Genomic_DNA"/>
</dbReference>